<feature type="domain" description="CUB" evidence="4">
    <location>
        <begin position="26"/>
        <end position="139"/>
    </location>
</feature>
<dbReference type="SUPFAM" id="SSF49854">
    <property type="entry name" value="Spermadhesin, CUB domain"/>
    <property type="match status" value="1"/>
</dbReference>
<keyword evidence="1" id="KW-1015">Disulfide bond</keyword>
<evidence type="ECO:0000313" key="5">
    <source>
        <dbReference type="EMBL" id="CAB3229854.1"/>
    </source>
</evidence>
<protein>
    <recommendedName>
        <fullName evidence="4">CUB domain-containing protein</fullName>
    </recommendedName>
</protein>
<dbReference type="PROSITE" id="PS01180">
    <property type="entry name" value="CUB"/>
    <property type="match status" value="1"/>
</dbReference>
<dbReference type="Proteomes" id="UP000494256">
    <property type="component" value="Unassembled WGS sequence"/>
</dbReference>
<dbReference type="AlphaFoldDB" id="A0A8S0Z9T1"/>
<reference evidence="5 6" key="1">
    <citation type="submission" date="2020-04" db="EMBL/GenBank/DDBJ databases">
        <authorList>
            <person name="Wallbank WR R."/>
            <person name="Pardo Diaz C."/>
            <person name="Kozak K."/>
            <person name="Martin S."/>
            <person name="Jiggins C."/>
            <person name="Moest M."/>
            <person name="Warren A I."/>
            <person name="Byers J.R.P. K."/>
            <person name="Montejo-Kovacevich G."/>
            <person name="Yen C E."/>
        </authorList>
    </citation>
    <scope>NUCLEOTIDE SEQUENCE [LARGE SCALE GENOMIC DNA]</scope>
</reference>
<evidence type="ECO:0000256" key="1">
    <source>
        <dbReference type="ARBA" id="ARBA00023157"/>
    </source>
</evidence>
<dbReference type="InterPro" id="IPR000859">
    <property type="entry name" value="CUB_dom"/>
</dbReference>
<evidence type="ECO:0000256" key="3">
    <source>
        <dbReference type="SAM" id="SignalP"/>
    </source>
</evidence>
<dbReference type="Gene3D" id="2.60.120.290">
    <property type="entry name" value="Spermadhesin, CUB domain"/>
    <property type="match status" value="1"/>
</dbReference>
<accession>A0A8S0Z9T1</accession>
<gene>
    <name evidence="5" type="ORF">APLA_LOCUS4353</name>
</gene>
<dbReference type="InterPro" id="IPR035914">
    <property type="entry name" value="Sperma_CUB_dom_sf"/>
</dbReference>
<evidence type="ECO:0000256" key="2">
    <source>
        <dbReference type="PROSITE-ProRule" id="PRU00059"/>
    </source>
</evidence>
<sequence length="162" mass="18181">MIFLATLVIMVKIVSVEVMVFPASNCDFSVSVLPHQVYGFNNPHFPGTYTAGVTCRWIFDCPEYTCRVQCRDVGLPKTQGCFMDRLLVSITGNLFFEGAEVFCGRTSINTTSIGTRITIGLMSRAMSPGGRFRCTVRTEPFQHPWAKFAHSPNEIISDEKRR</sequence>
<comment type="caution">
    <text evidence="2">Lacks conserved residue(s) required for the propagation of feature annotation.</text>
</comment>
<feature type="signal peptide" evidence="3">
    <location>
        <begin position="1"/>
        <end position="16"/>
    </location>
</feature>
<organism evidence="5 6">
    <name type="scientific">Arctia plantaginis</name>
    <name type="common">Wood tiger moth</name>
    <name type="synonym">Phalaena plantaginis</name>
    <dbReference type="NCBI Taxonomy" id="874455"/>
    <lineage>
        <taxon>Eukaryota</taxon>
        <taxon>Metazoa</taxon>
        <taxon>Ecdysozoa</taxon>
        <taxon>Arthropoda</taxon>
        <taxon>Hexapoda</taxon>
        <taxon>Insecta</taxon>
        <taxon>Pterygota</taxon>
        <taxon>Neoptera</taxon>
        <taxon>Endopterygota</taxon>
        <taxon>Lepidoptera</taxon>
        <taxon>Glossata</taxon>
        <taxon>Ditrysia</taxon>
        <taxon>Noctuoidea</taxon>
        <taxon>Erebidae</taxon>
        <taxon>Arctiinae</taxon>
        <taxon>Arctia</taxon>
    </lineage>
</organism>
<evidence type="ECO:0000313" key="6">
    <source>
        <dbReference type="Proteomes" id="UP000494256"/>
    </source>
</evidence>
<comment type="caution">
    <text evidence="5">The sequence shown here is derived from an EMBL/GenBank/DDBJ whole genome shotgun (WGS) entry which is preliminary data.</text>
</comment>
<name>A0A8S0Z9T1_ARCPL</name>
<evidence type="ECO:0000259" key="4">
    <source>
        <dbReference type="PROSITE" id="PS01180"/>
    </source>
</evidence>
<dbReference type="EMBL" id="CADEBD010000286">
    <property type="protein sequence ID" value="CAB3229854.1"/>
    <property type="molecule type" value="Genomic_DNA"/>
</dbReference>
<dbReference type="OrthoDB" id="6085656at2759"/>
<proteinExistence type="predicted"/>
<keyword evidence="3" id="KW-0732">Signal</keyword>
<feature type="chain" id="PRO_5035715306" description="CUB domain-containing protein" evidence="3">
    <location>
        <begin position="17"/>
        <end position="162"/>
    </location>
</feature>